<comment type="function">
    <text evidence="5">Catalyzes the phosphorylation of the 3'-hydroxyl group of dephosphocoenzyme A to form coenzyme A.</text>
</comment>
<dbReference type="EMBL" id="CP013234">
    <property type="protein sequence ID" value="AMP07185.1"/>
    <property type="molecule type" value="Genomic_DNA"/>
</dbReference>
<dbReference type="AlphaFoldDB" id="A0A127QBG1"/>
<dbReference type="STRING" id="279113.CPter91_4892"/>
<dbReference type="SUPFAM" id="SSF52540">
    <property type="entry name" value="P-loop containing nucleoside triphosphate hydrolases"/>
    <property type="match status" value="1"/>
</dbReference>
<protein>
    <recommendedName>
        <fullName evidence="5 6">Dephospho-CoA kinase</fullName>
        <ecNumber evidence="5 6">2.7.1.24</ecNumber>
    </recommendedName>
    <alternativeName>
        <fullName evidence="5">Dephosphocoenzyme A kinase</fullName>
    </alternativeName>
</protein>
<accession>A0A127QBG1</accession>
<comment type="subcellular location">
    <subcellularLocation>
        <location evidence="5">Cytoplasm</location>
    </subcellularLocation>
</comment>
<evidence type="ECO:0000313" key="8">
    <source>
        <dbReference type="Proteomes" id="UP000074561"/>
    </source>
</evidence>
<dbReference type="GO" id="GO:0004140">
    <property type="term" value="F:dephospho-CoA kinase activity"/>
    <property type="evidence" value="ECO:0007669"/>
    <property type="project" value="UniProtKB-UniRule"/>
</dbReference>
<dbReference type="CDD" id="cd02022">
    <property type="entry name" value="DPCK"/>
    <property type="match status" value="1"/>
</dbReference>
<dbReference type="Pfam" id="PF01121">
    <property type="entry name" value="CoaE"/>
    <property type="match status" value="1"/>
</dbReference>
<name>A0A127QBG1_9BURK</name>
<keyword evidence="4 5" id="KW-0173">Coenzyme A biosynthesis</keyword>
<dbReference type="PROSITE" id="PS51219">
    <property type="entry name" value="DPCK"/>
    <property type="match status" value="1"/>
</dbReference>
<keyword evidence="2 5" id="KW-0547">Nucleotide-binding</keyword>
<organism evidence="7 8">
    <name type="scientific">Collimonas pratensis</name>
    <dbReference type="NCBI Taxonomy" id="279113"/>
    <lineage>
        <taxon>Bacteria</taxon>
        <taxon>Pseudomonadati</taxon>
        <taxon>Pseudomonadota</taxon>
        <taxon>Betaproteobacteria</taxon>
        <taxon>Burkholderiales</taxon>
        <taxon>Oxalobacteraceae</taxon>
        <taxon>Collimonas</taxon>
    </lineage>
</organism>
<dbReference type="GO" id="GO:0015937">
    <property type="term" value="P:coenzyme A biosynthetic process"/>
    <property type="evidence" value="ECO:0007669"/>
    <property type="project" value="UniProtKB-UniRule"/>
</dbReference>
<dbReference type="Gene3D" id="3.40.50.300">
    <property type="entry name" value="P-loop containing nucleotide triphosphate hydrolases"/>
    <property type="match status" value="1"/>
</dbReference>
<gene>
    <name evidence="5 7" type="primary">coaE</name>
    <name evidence="7" type="ORF">CPter91_4892</name>
</gene>
<dbReference type="PANTHER" id="PTHR10695">
    <property type="entry name" value="DEPHOSPHO-COA KINASE-RELATED"/>
    <property type="match status" value="1"/>
</dbReference>
<dbReference type="EC" id="2.7.1.24" evidence="5 6"/>
<dbReference type="InterPro" id="IPR027417">
    <property type="entry name" value="P-loop_NTPase"/>
</dbReference>
<evidence type="ECO:0000256" key="5">
    <source>
        <dbReference type="HAMAP-Rule" id="MF_00376"/>
    </source>
</evidence>
<keyword evidence="5" id="KW-0808">Transferase</keyword>
<dbReference type="RefSeq" id="WP_061944422.1">
    <property type="nucleotide sequence ID" value="NZ_CP013234.1"/>
</dbReference>
<feature type="binding site" evidence="5">
    <location>
        <begin position="28"/>
        <end position="33"/>
    </location>
    <ligand>
        <name>ATP</name>
        <dbReference type="ChEBI" id="CHEBI:30616"/>
    </ligand>
</feature>
<sequence length="217" mass="23502">MNQHDASNPIPPAPLKPRFSVGLTGGIGSGKSTVADLFAERGAAVIDTDVIARQLTAPGGIAIAPIRARFGDDFIDANGAMDRARMRAHVFSDPAAKQQLEAILHPLIRTETGYAGERASGSYLIFAVPLLVESGNWKQRVGRILVIDCDEQVQLQRVMQRNALTEPQVRAIMATQASRQQRLQAADDVIVNDGARAALLPQVERLHALYEAFSRSL</sequence>
<dbReference type="HAMAP" id="MF_00376">
    <property type="entry name" value="Dephospho_CoA_kinase"/>
    <property type="match status" value="1"/>
</dbReference>
<proteinExistence type="inferred from homology"/>
<keyword evidence="5 7" id="KW-0418">Kinase</keyword>
<evidence type="ECO:0000256" key="3">
    <source>
        <dbReference type="ARBA" id="ARBA00022840"/>
    </source>
</evidence>
<dbReference type="GO" id="GO:0005524">
    <property type="term" value="F:ATP binding"/>
    <property type="evidence" value="ECO:0007669"/>
    <property type="project" value="UniProtKB-UniRule"/>
</dbReference>
<dbReference type="NCBIfam" id="TIGR00152">
    <property type="entry name" value="dephospho-CoA kinase"/>
    <property type="match status" value="1"/>
</dbReference>
<dbReference type="PATRIC" id="fig|279113.9.peg.4849"/>
<evidence type="ECO:0000256" key="2">
    <source>
        <dbReference type="ARBA" id="ARBA00022741"/>
    </source>
</evidence>
<keyword evidence="5" id="KW-0963">Cytoplasm</keyword>
<dbReference type="OrthoDB" id="9812943at2"/>
<dbReference type="GO" id="GO:0005737">
    <property type="term" value="C:cytoplasm"/>
    <property type="evidence" value="ECO:0007669"/>
    <property type="project" value="UniProtKB-SubCell"/>
</dbReference>
<dbReference type="KEGG" id="cpra:CPter91_4892"/>
<evidence type="ECO:0000313" key="7">
    <source>
        <dbReference type="EMBL" id="AMP07185.1"/>
    </source>
</evidence>
<evidence type="ECO:0000256" key="6">
    <source>
        <dbReference type="NCBIfam" id="TIGR00152"/>
    </source>
</evidence>
<dbReference type="Proteomes" id="UP000074561">
    <property type="component" value="Chromosome"/>
</dbReference>
<dbReference type="PANTHER" id="PTHR10695:SF46">
    <property type="entry name" value="BIFUNCTIONAL COENZYME A SYNTHASE-RELATED"/>
    <property type="match status" value="1"/>
</dbReference>
<dbReference type="UniPathway" id="UPA00241">
    <property type="reaction ID" value="UER00356"/>
</dbReference>
<comment type="pathway">
    <text evidence="5">Cofactor biosynthesis; coenzyme A biosynthesis; CoA from (R)-pantothenate: step 5/5.</text>
</comment>
<evidence type="ECO:0000256" key="1">
    <source>
        <dbReference type="ARBA" id="ARBA00009018"/>
    </source>
</evidence>
<evidence type="ECO:0000256" key="4">
    <source>
        <dbReference type="ARBA" id="ARBA00022993"/>
    </source>
</evidence>
<dbReference type="InterPro" id="IPR001977">
    <property type="entry name" value="Depp_CoAkinase"/>
</dbReference>
<keyword evidence="3 5" id="KW-0067">ATP-binding</keyword>
<comment type="catalytic activity">
    <reaction evidence="5">
        <text>3'-dephospho-CoA + ATP = ADP + CoA + H(+)</text>
        <dbReference type="Rhea" id="RHEA:18245"/>
        <dbReference type="ChEBI" id="CHEBI:15378"/>
        <dbReference type="ChEBI" id="CHEBI:30616"/>
        <dbReference type="ChEBI" id="CHEBI:57287"/>
        <dbReference type="ChEBI" id="CHEBI:57328"/>
        <dbReference type="ChEBI" id="CHEBI:456216"/>
        <dbReference type="EC" id="2.7.1.24"/>
    </reaction>
</comment>
<comment type="similarity">
    <text evidence="1 5">Belongs to the CoaE family.</text>
</comment>
<reference evidence="7 8" key="1">
    <citation type="submission" date="2015-11" db="EMBL/GenBank/DDBJ databases">
        <title>Exploring the genomic traits of fungus-feeding bacterial genus Collimonas.</title>
        <authorList>
            <person name="Song C."/>
            <person name="Schmidt R."/>
            <person name="de Jager V."/>
            <person name="Krzyzanowska D."/>
            <person name="Jongedijk E."/>
            <person name="Cankar K."/>
            <person name="Beekwilder J."/>
            <person name="van Veen A."/>
            <person name="de Boer W."/>
            <person name="van Veen J.A."/>
            <person name="Garbeva P."/>
        </authorList>
    </citation>
    <scope>NUCLEOTIDE SEQUENCE [LARGE SCALE GENOMIC DNA]</scope>
    <source>
        <strain evidence="7 8">Ter91</strain>
    </source>
</reference>